<comment type="caution">
    <text evidence="1">The sequence shown here is derived from an EMBL/GenBank/DDBJ whole genome shotgun (WGS) entry which is preliminary data.</text>
</comment>
<protein>
    <submittedName>
        <fullName evidence="1">Uncharacterized protein</fullName>
    </submittedName>
</protein>
<accession>A0A4Y2KS88</accession>
<keyword evidence="2" id="KW-1185">Reference proteome</keyword>
<reference evidence="1 2" key="1">
    <citation type="journal article" date="2019" name="Sci. Rep.">
        <title>Orb-weaving spider Araneus ventricosus genome elucidates the spidroin gene catalogue.</title>
        <authorList>
            <person name="Kono N."/>
            <person name="Nakamura H."/>
            <person name="Ohtoshi R."/>
            <person name="Moran D.A.P."/>
            <person name="Shinohara A."/>
            <person name="Yoshida Y."/>
            <person name="Fujiwara M."/>
            <person name="Mori M."/>
            <person name="Tomita M."/>
            <person name="Arakawa K."/>
        </authorList>
    </citation>
    <scope>NUCLEOTIDE SEQUENCE [LARGE SCALE GENOMIC DNA]</scope>
</reference>
<evidence type="ECO:0000313" key="1">
    <source>
        <dbReference type="EMBL" id="GBN05215.1"/>
    </source>
</evidence>
<dbReference type="Proteomes" id="UP000499080">
    <property type="component" value="Unassembled WGS sequence"/>
</dbReference>
<organism evidence="1 2">
    <name type="scientific">Araneus ventricosus</name>
    <name type="common">Orbweaver spider</name>
    <name type="synonym">Epeira ventricosa</name>
    <dbReference type="NCBI Taxonomy" id="182803"/>
    <lineage>
        <taxon>Eukaryota</taxon>
        <taxon>Metazoa</taxon>
        <taxon>Ecdysozoa</taxon>
        <taxon>Arthropoda</taxon>
        <taxon>Chelicerata</taxon>
        <taxon>Arachnida</taxon>
        <taxon>Araneae</taxon>
        <taxon>Araneomorphae</taxon>
        <taxon>Entelegynae</taxon>
        <taxon>Araneoidea</taxon>
        <taxon>Araneidae</taxon>
        <taxon>Araneus</taxon>
    </lineage>
</organism>
<dbReference type="AlphaFoldDB" id="A0A4Y2KS88"/>
<evidence type="ECO:0000313" key="2">
    <source>
        <dbReference type="Proteomes" id="UP000499080"/>
    </source>
</evidence>
<proteinExistence type="predicted"/>
<dbReference type="EMBL" id="BGPR01004950">
    <property type="protein sequence ID" value="GBN05215.1"/>
    <property type="molecule type" value="Genomic_DNA"/>
</dbReference>
<sequence>MRKLGKNWSLKMVIHNMTPPPFSVPGFLSTLHKRFECGSYLRPPSNFTEMHASGEMHSGANLGKRERGGKAHNWECPPTLTQYNTFRCFLV</sequence>
<name>A0A4Y2KS88_ARAVE</name>
<gene>
    <name evidence="1" type="ORF">AVEN_135323_1</name>
</gene>